<dbReference type="GO" id="GO:0046872">
    <property type="term" value="F:metal ion binding"/>
    <property type="evidence" value="ECO:0007669"/>
    <property type="project" value="UniProtKB-KW"/>
</dbReference>
<evidence type="ECO:0000313" key="7">
    <source>
        <dbReference type="EMBL" id="OCL26075.1"/>
    </source>
</evidence>
<feature type="region of interest" description="Disordered" evidence="6">
    <location>
        <begin position="88"/>
        <end position="127"/>
    </location>
</feature>
<protein>
    <submittedName>
        <fullName evidence="7">Ferritin</fullName>
    </submittedName>
</protein>
<evidence type="ECO:0000256" key="1">
    <source>
        <dbReference type="ARBA" id="ARBA00022434"/>
    </source>
</evidence>
<dbReference type="RefSeq" id="WP_068717529.1">
    <property type="nucleotide sequence ID" value="NZ_LWDV01000009.1"/>
</dbReference>
<dbReference type="SUPFAM" id="SSF47240">
    <property type="entry name" value="Ferritin-like"/>
    <property type="match status" value="1"/>
</dbReference>
<gene>
    <name evidence="7" type="ORF">U472_08635</name>
</gene>
<dbReference type="CDD" id="cd00657">
    <property type="entry name" value="Ferritin_like"/>
    <property type="match status" value="1"/>
</dbReference>
<feature type="compositionally biased region" description="Basic and acidic residues" evidence="6">
    <location>
        <begin position="89"/>
        <end position="100"/>
    </location>
</feature>
<evidence type="ECO:0000256" key="6">
    <source>
        <dbReference type="SAM" id="MobiDB-lite"/>
    </source>
</evidence>
<keyword evidence="1" id="KW-0409">Iron storage</keyword>
<dbReference type="GO" id="GO:0004322">
    <property type="term" value="F:ferroxidase activity"/>
    <property type="evidence" value="ECO:0007669"/>
    <property type="project" value="InterPro"/>
</dbReference>
<dbReference type="OrthoDB" id="9796238at2"/>
<keyword evidence="8" id="KW-1185">Reference proteome</keyword>
<dbReference type="Proteomes" id="UP000093514">
    <property type="component" value="Unassembled WGS sequence"/>
</dbReference>
<comment type="caution">
    <text evidence="7">The sequence shown here is derived from an EMBL/GenBank/DDBJ whole genome shotgun (WGS) entry which is preliminary data.</text>
</comment>
<evidence type="ECO:0000256" key="4">
    <source>
        <dbReference type="ARBA" id="ARBA00033738"/>
    </source>
</evidence>
<dbReference type="AlphaFoldDB" id="A0A1C0A731"/>
<name>A0A1C0A731_9FIRM</name>
<dbReference type="Gene3D" id="6.10.140.1960">
    <property type="match status" value="1"/>
</dbReference>
<dbReference type="InterPro" id="IPR030907">
    <property type="entry name" value="Ferrit_encaps"/>
</dbReference>
<accession>A0A1C0A731</accession>
<dbReference type="GO" id="GO:0006879">
    <property type="term" value="P:intracellular iron ion homeostasis"/>
    <property type="evidence" value="ECO:0007669"/>
    <property type="project" value="UniProtKB-KW"/>
</dbReference>
<reference evidence="7 8" key="2">
    <citation type="submission" date="2016-08" db="EMBL/GenBank/DDBJ databases">
        <title>Orenia metallireducens sp. nov. strain Z6, a Novel Metal-reducing Firmicute from the Deep Subsurface.</title>
        <authorList>
            <person name="Maxim B.I."/>
            <person name="Kenneth K."/>
            <person name="Flynn T.M."/>
            <person name="Oloughlin E.J."/>
            <person name="Locke R.A."/>
            <person name="Weber J.R."/>
            <person name="Egan S.M."/>
            <person name="Mackie R.I."/>
            <person name="Cann I.K."/>
        </authorList>
    </citation>
    <scope>NUCLEOTIDE SEQUENCE [LARGE SCALE GENOMIC DNA]</scope>
    <source>
        <strain evidence="7 8">Z6</strain>
    </source>
</reference>
<evidence type="ECO:0000313" key="8">
    <source>
        <dbReference type="Proteomes" id="UP000093514"/>
    </source>
</evidence>
<evidence type="ECO:0000256" key="5">
    <source>
        <dbReference type="ARBA" id="ARBA00033787"/>
    </source>
</evidence>
<keyword evidence="3" id="KW-0408">Iron</keyword>
<dbReference type="GO" id="GO:0140737">
    <property type="term" value="C:encapsulin nanocompartment"/>
    <property type="evidence" value="ECO:0007669"/>
    <property type="project" value="UniProtKB-SubCell"/>
</dbReference>
<dbReference type="InterPro" id="IPR054581">
    <property type="entry name" value="EncFtn-like"/>
</dbReference>
<dbReference type="NCBIfam" id="TIGR04535">
    <property type="entry name" value="ferrit_encaps"/>
    <property type="match status" value="1"/>
</dbReference>
<reference evidence="8" key="1">
    <citation type="submission" date="2016-07" db="EMBL/GenBank/DDBJ databases">
        <authorList>
            <person name="Florea S."/>
            <person name="Webb J.S."/>
            <person name="Jaromczyk J."/>
            <person name="Schardl C.L."/>
        </authorList>
    </citation>
    <scope>NUCLEOTIDE SEQUENCE [LARGE SCALE GENOMIC DNA]</scope>
    <source>
        <strain evidence="8">Z6</strain>
    </source>
</reference>
<dbReference type="EMBL" id="LWDV01000009">
    <property type="protein sequence ID" value="OCL26075.1"/>
    <property type="molecule type" value="Genomic_DNA"/>
</dbReference>
<keyword evidence="5" id="KW-1284">Encapsulin nanocompartment</keyword>
<organism evidence="7 8">
    <name type="scientific">Orenia metallireducens</name>
    <dbReference type="NCBI Taxonomy" id="1413210"/>
    <lineage>
        <taxon>Bacteria</taxon>
        <taxon>Bacillati</taxon>
        <taxon>Bacillota</taxon>
        <taxon>Clostridia</taxon>
        <taxon>Halanaerobiales</taxon>
        <taxon>Halobacteroidaceae</taxon>
        <taxon>Orenia</taxon>
    </lineage>
</organism>
<dbReference type="Pfam" id="PF22277">
    <property type="entry name" value="EncFtn-like"/>
    <property type="match status" value="1"/>
</dbReference>
<sequence>MAFHEENLPEEVKDFHRMIQTVIEELEAIDWYHQRAAATSDPQIRAIVEHNRDEEIEHAAMALEWLRRNYSNFDQYFQEFLFSDGPITHADDEHHQEHGHSHGPVDSPKMSITGDHSLGIKGLNKRG</sequence>
<proteinExistence type="predicted"/>
<dbReference type="InterPro" id="IPR009078">
    <property type="entry name" value="Ferritin-like_SF"/>
</dbReference>
<evidence type="ECO:0000256" key="2">
    <source>
        <dbReference type="ARBA" id="ARBA00022723"/>
    </source>
</evidence>
<comment type="subcellular location">
    <subcellularLocation>
        <location evidence="4">Encapsulin nanocompartment</location>
    </subcellularLocation>
</comment>
<keyword evidence="2" id="KW-0479">Metal-binding</keyword>
<evidence type="ECO:0000256" key="3">
    <source>
        <dbReference type="ARBA" id="ARBA00023004"/>
    </source>
</evidence>